<feature type="coiled-coil region" evidence="1">
    <location>
        <begin position="60"/>
        <end position="87"/>
    </location>
</feature>
<dbReference type="RefSeq" id="XP_029228514.1">
    <property type="nucleotide sequence ID" value="XM_029371410.1"/>
</dbReference>
<accession>A0A3R7PDX8</accession>
<dbReference type="EMBL" id="MKKU01000230">
    <property type="protein sequence ID" value="RNF18498.1"/>
    <property type="molecule type" value="Genomic_DNA"/>
</dbReference>
<dbReference type="Proteomes" id="UP000284403">
    <property type="component" value="Unassembled WGS sequence"/>
</dbReference>
<keyword evidence="1" id="KW-0175">Coiled coil</keyword>
<evidence type="ECO:0000256" key="2">
    <source>
        <dbReference type="SAM" id="MobiDB-lite"/>
    </source>
</evidence>
<sequence length="189" mass="21018">MSAVNGNSEDCVAVPTLPPSRFTEKLPPSATNKEEDDTVATLRKQFRCAELNNCILHDNIDTLKAVANQLAAQLDLANSRLALYEEKEQAQALRQLGRETQGKRSPHFEASAAGAEHEGRVTSLLSIVREKDTLLTALRSELGKQKEDAAALLRTWLDRKDNEILRLTGELEQLRTVQGIGRYAQARRK</sequence>
<evidence type="ECO:0000313" key="3">
    <source>
        <dbReference type="EMBL" id="RNF18498.1"/>
    </source>
</evidence>
<gene>
    <name evidence="3" type="ORF">Tco025E_04500</name>
</gene>
<comment type="caution">
    <text evidence="3">The sequence shown here is derived from an EMBL/GenBank/DDBJ whole genome shotgun (WGS) entry which is preliminary data.</text>
</comment>
<evidence type="ECO:0000256" key="1">
    <source>
        <dbReference type="SAM" id="Coils"/>
    </source>
</evidence>
<organism evidence="3 4">
    <name type="scientific">Trypanosoma conorhini</name>
    <dbReference type="NCBI Taxonomy" id="83891"/>
    <lineage>
        <taxon>Eukaryota</taxon>
        <taxon>Discoba</taxon>
        <taxon>Euglenozoa</taxon>
        <taxon>Kinetoplastea</taxon>
        <taxon>Metakinetoplastina</taxon>
        <taxon>Trypanosomatida</taxon>
        <taxon>Trypanosomatidae</taxon>
        <taxon>Trypanosoma</taxon>
    </lineage>
</organism>
<dbReference type="OrthoDB" id="242610at2759"/>
<keyword evidence="4" id="KW-1185">Reference proteome</keyword>
<dbReference type="AlphaFoldDB" id="A0A3R7PDX8"/>
<dbReference type="GeneID" id="40318111"/>
<proteinExistence type="predicted"/>
<protein>
    <submittedName>
        <fullName evidence="3">Uncharacterized protein</fullName>
    </submittedName>
</protein>
<name>A0A3R7PDX8_9TRYP</name>
<feature type="region of interest" description="Disordered" evidence="2">
    <location>
        <begin position="1"/>
        <end position="36"/>
    </location>
</feature>
<evidence type="ECO:0000313" key="4">
    <source>
        <dbReference type="Proteomes" id="UP000284403"/>
    </source>
</evidence>
<reference evidence="3 4" key="1">
    <citation type="journal article" date="2018" name="BMC Genomics">
        <title>Genomic comparison of Trypanosoma conorhini and Trypanosoma rangeli to Trypanosoma cruzi strains of high and low virulence.</title>
        <authorList>
            <person name="Bradwell K.R."/>
            <person name="Koparde V.N."/>
            <person name="Matveyev A.V."/>
            <person name="Serrano M.G."/>
            <person name="Alves J.M."/>
            <person name="Parikh H."/>
            <person name="Huang B."/>
            <person name="Lee V."/>
            <person name="Espinosa-Alvarez O."/>
            <person name="Ortiz P.A."/>
            <person name="Costa-Martins A.G."/>
            <person name="Teixeira M.M."/>
            <person name="Buck G.A."/>
        </authorList>
    </citation>
    <scope>NUCLEOTIDE SEQUENCE [LARGE SCALE GENOMIC DNA]</scope>
    <source>
        <strain evidence="3 4">025E</strain>
    </source>
</reference>